<dbReference type="EC" id="1.1.3.-" evidence="7"/>
<dbReference type="PANTHER" id="PTHR43104">
    <property type="entry name" value="L-2-HYDROXYGLUTARATE DEHYDROGENASE, MITOCHONDRIAL"/>
    <property type="match status" value="1"/>
</dbReference>
<evidence type="ECO:0000256" key="3">
    <source>
        <dbReference type="ARBA" id="ARBA00022827"/>
    </source>
</evidence>
<name>A0A559JMM8_9BACL</name>
<evidence type="ECO:0000256" key="4">
    <source>
        <dbReference type="ARBA" id="ARBA00023002"/>
    </source>
</evidence>
<dbReference type="InterPro" id="IPR036188">
    <property type="entry name" value="FAD/NAD-bd_sf"/>
</dbReference>
<keyword evidence="8" id="KW-1185">Reference proteome</keyword>
<dbReference type="InterPro" id="IPR006076">
    <property type="entry name" value="FAD-dep_OxRdtase"/>
</dbReference>
<evidence type="ECO:0000259" key="6">
    <source>
        <dbReference type="Pfam" id="PF01266"/>
    </source>
</evidence>
<keyword evidence="3" id="KW-0274">FAD</keyword>
<dbReference type="Gene3D" id="3.50.50.60">
    <property type="entry name" value="FAD/NAD(P)-binding domain"/>
    <property type="match status" value="1"/>
</dbReference>
<comment type="similarity">
    <text evidence="5">Belongs to the L2HGDH family.</text>
</comment>
<keyword evidence="2" id="KW-0285">Flavoprotein</keyword>
<dbReference type="AlphaFoldDB" id="A0A559JMM8"/>
<dbReference type="RefSeq" id="WP_144700126.1">
    <property type="nucleotide sequence ID" value="NZ_VNJJ01000004.1"/>
</dbReference>
<proteinExistence type="inferred from homology"/>
<evidence type="ECO:0000256" key="5">
    <source>
        <dbReference type="ARBA" id="ARBA00037941"/>
    </source>
</evidence>
<evidence type="ECO:0000313" key="8">
    <source>
        <dbReference type="Proteomes" id="UP000316330"/>
    </source>
</evidence>
<evidence type="ECO:0000256" key="2">
    <source>
        <dbReference type="ARBA" id="ARBA00022630"/>
    </source>
</evidence>
<dbReference type="OrthoDB" id="9801699at2"/>
<dbReference type="Proteomes" id="UP000316330">
    <property type="component" value="Unassembled WGS sequence"/>
</dbReference>
<dbReference type="Pfam" id="PF01266">
    <property type="entry name" value="DAO"/>
    <property type="match status" value="1"/>
</dbReference>
<reference evidence="7 8" key="1">
    <citation type="submission" date="2019-07" db="EMBL/GenBank/DDBJ databases">
        <authorList>
            <person name="Kim J."/>
        </authorList>
    </citation>
    <scope>NUCLEOTIDE SEQUENCE [LARGE SCALE GENOMIC DNA]</scope>
    <source>
        <strain evidence="7 8">G13</strain>
    </source>
</reference>
<sequence length="429" mass="49294">MKKEITNLIKPVDYFIIGAGIMGLTIARELKKRYPHKAVCVAEKEAEVAMHASGRNSGVLHAGFYYTSDSLKARFTREGNKAMSRYCEENGLKINKCGKIIVANDEGELAGLEELKRRGDRNGVELIWLSAEEARKMDSNVRTHIKALYSPNTSSVDPMQVCRRMQVENEQNGVEFLFHTIYLRHDNNRIFTNRGVYECEFVINAAGLYADKIAHDYGFGKKYTIIPFKGIFLKYNKNKSDVVTNIYPVPNLENPFLGVHFTKTVDNSIKIGPTAIPVFWRENYSGFHRFNAREFIQIIYYQAKLFRKNAFNFRRLAFEEMKKYKKKHLIDLSFKMINQLDPKGFDGSLKPGIRAQLLNKETLELVQDFVLEGDHQSIHILNAVSPAFTCSIPFAEHVVNEIAKKQEANSRNRSTYQVKGYRYLTRSGR</sequence>
<comment type="cofactor">
    <cofactor evidence="1">
        <name>FAD</name>
        <dbReference type="ChEBI" id="CHEBI:57692"/>
    </cofactor>
</comment>
<evidence type="ECO:0000313" key="7">
    <source>
        <dbReference type="EMBL" id="TVY01116.1"/>
    </source>
</evidence>
<dbReference type="GO" id="GO:0047545">
    <property type="term" value="F:(S)-2-hydroxyglutarate dehydrogenase activity"/>
    <property type="evidence" value="ECO:0007669"/>
    <property type="project" value="TreeGrafter"/>
</dbReference>
<dbReference type="Gene3D" id="3.30.9.10">
    <property type="entry name" value="D-Amino Acid Oxidase, subunit A, domain 2"/>
    <property type="match status" value="1"/>
</dbReference>
<dbReference type="NCBIfam" id="NF008726">
    <property type="entry name" value="PRK11728.1"/>
    <property type="match status" value="1"/>
</dbReference>
<accession>A0A559JMM8</accession>
<organism evidence="7 8">
    <name type="scientific">Cohnella terricola</name>
    <dbReference type="NCBI Taxonomy" id="1289167"/>
    <lineage>
        <taxon>Bacteria</taxon>
        <taxon>Bacillati</taxon>
        <taxon>Bacillota</taxon>
        <taxon>Bacilli</taxon>
        <taxon>Bacillales</taxon>
        <taxon>Paenibacillaceae</taxon>
        <taxon>Cohnella</taxon>
    </lineage>
</organism>
<keyword evidence="4 7" id="KW-0560">Oxidoreductase</keyword>
<comment type="caution">
    <text evidence="7">The sequence shown here is derived from an EMBL/GenBank/DDBJ whole genome shotgun (WGS) entry which is preliminary data.</text>
</comment>
<gene>
    <name evidence="7" type="primary">lhgO</name>
    <name evidence="7" type="ORF">FPZ45_08140</name>
</gene>
<dbReference type="PANTHER" id="PTHR43104:SF2">
    <property type="entry name" value="L-2-HYDROXYGLUTARATE DEHYDROGENASE, MITOCHONDRIAL"/>
    <property type="match status" value="1"/>
</dbReference>
<protein>
    <submittedName>
        <fullName evidence="7">L-2-hydroxyglutarate oxidase</fullName>
        <ecNumber evidence="7">1.1.3.-</ecNumber>
    </submittedName>
</protein>
<evidence type="ECO:0000256" key="1">
    <source>
        <dbReference type="ARBA" id="ARBA00001974"/>
    </source>
</evidence>
<dbReference type="EMBL" id="VNJJ01000004">
    <property type="protein sequence ID" value="TVY01116.1"/>
    <property type="molecule type" value="Genomic_DNA"/>
</dbReference>
<feature type="domain" description="FAD dependent oxidoreductase" evidence="6">
    <location>
        <begin position="13"/>
        <end position="285"/>
    </location>
</feature>
<dbReference type="SUPFAM" id="SSF51905">
    <property type="entry name" value="FAD/NAD(P)-binding domain"/>
    <property type="match status" value="1"/>
</dbReference>